<dbReference type="GO" id="GO:0043190">
    <property type="term" value="C:ATP-binding cassette (ABC) transporter complex"/>
    <property type="evidence" value="ECO:0007669"/>
    <property type="project" value="InterPro"/>
</dbReference>
<dbReference type="AlphaFoldDB" id="A0A9X1LB66"/>
<name>A0A9X1LB66_9PROT</name>
<feature type="chain" id="PRO_5040983075" evidence="4">
    <location>
        <begin position="28"/>
        <end position="533"/>
    </location>
</feature>
<evidence type="ECO:0000313" key="6">
    <source>
        <dbReference type="EMBL" id="MCB4822878.1"/>
    </source>
</evidence>
<dbReference type="Gene3D" id="3.40.190.10">
    <property type="entry name" value="Periplasmic binding protein-like II"/>
    <property type="match status" value="1"/>
</dbReference>
<accession>A0A9X1LB66</accession>
<dbReference type="InterPro" id="IPR030678">
    <property type="entry name" value="Peptide/Ni-bd"/>
</dbReference>
<comment type="similarity">
    <text evidence="2">Belongs to the bacterial solute-binding protein 5 family.</text>
</comment>
<dbReference type="PANTHER" id="PTHR30290">
    <property type="entry name" value="PERIPLASMIC BINDING COMPONENT OF ABC TRANSPORTER"/>
    <property type="match status" value="1"/>
</dbReference>
<dbReference type="InterPro" id="IPR039424">
    <property type="entry name" value="SBP_5"/>
</dbReference>
<dbReference type="Gene3D" id="3.10.105.10">
    <property type="entry name" value="Dipeptide-binding Protein, Domain 3"/>
    <property type="match status" value="1"/>
</dbReference>
<feature type="domain" description="Solute-binding protein family 5" evidence="5">
    <location>
        <begin position="74"/>
        <end position="456"/>
    </location>
</feature>
<evidence type="ECO:0000313" key="7">
    <source>
        <dbReference type="Proteomes" id="UP001139311"/>
    </source>
</evidence>
<feature type="signal peptide" evidence="4">
    <location>
        <begin position="1"/>
        <end position="27"/>
    </location>
</feature>
<dbReference type="GO" id="GO:0030288">
    <property type="term" value="C:outer membrane-bounded periplasmic space"/>
    <property type="evidence" value="ECO:0007669"/>
    <property type="project" value="UniProtKB-ARBA"/>
</dbReference>
<dbReference type="Pfam" id="PF00496">
    <property type="entry name" value="SBP_bac_5"/>
    <property type="match status" value="1"/>
</dbReference>
<evidence type="ECO:0000256" key="3">
    <source>
        <dbReference type="ARBA" id="ARBA00022729"/>
    </source>
</evidence>
<organism evidence="6 7">
    <name type="scientific">Roseicella aerolata</name>
    <dbReference type="NCBI Taxonomy" id="2883479"/>
    <lineage>
        <taxon>Bacteria</taxon>
        <taxon>Pseudomonadati</taxon>
        <taxon>Pseudomonadota</taxon>
        <taxon>Alphaproteobacteria</taxon>
        <taxon>Acetobacterales</taxon>
        <taxon>Roseomonadaceae</taxon>
        <taxon>Roseicella</taxon>
    </lineage>
</organism>
<gene>
    <name evidence="6" type="ORF">LHA35_14155</name>
</gene>
<dbReference type="InterPro" id="IPR000914">
    <property type="entry name" value="SBP_5_dom"/>
</dbReference>
<dbReference type="EMBL" id="JAJAQI010000020">
    <property type="protein sequence ID" value="MCB4822878.1"/>
    <property type="molecule type" value="Genomic_DNA"/>
</dbReference>
<keyword evidence="3 4" id="KW-0732">Signal</keyword>
<dbReference type="RefSeq" id="WP_226608927.1">
    <property type="nucleotide sequence ID" value="NZ_JAJAQI010000020.1"/>
</dbReference>
<dbReference type="SUPFAM" id="SSF53850">
    <property type="entry name" value="Periplasmic binding protein-like II"/>
    <property type="match status" value="1"/>
</dbReference>
<reference evidence="6" key="1">
    <citation type="submission" date="2021-10" db="EMBL/GenBank/DDBJ databases">
        <title>Roseicella aerolatum sp. nov., isolated from aerosols of e-waste dismantling site.</title>
        <authorList>
            <person name="Qin T."/>
        </authorList>
    </citation>
    <scope>NUCLEOTIDE SEQUENCE</scope>
    <source>
        <strain evidence="6">GB24</strain>
    </source>
</reference>
<sequence length="533" mass="58933">MLRIWRGLLAATPLALGLALSAGHADAQQRDRPIRLVVNVGLQNLDPIASPSFVTRNFAYMVFDTLVAMDSKGEYRPQMLESWQASPDRMVWTFRLRSGLEFHDGTAVTAEDAVASIRRWGQRDSIGRRMMAATRDIKVVDPATFVLELSQPFGHVIEALGKPSVHVPFVMPARIANATPPTTPVREIMGSGPFLFDRDAWVPGERTHFRRNPAYKPREEAADGLAGGKRPLAERVEFLTMTDVSLRAAALTQGEVDYLEYAPFDYLPRFRRDRNLVLSQAGGISQIMGGVSINHHLPPFNNLAMRRAVQAALDRTEIVAAHGLPEGMASPDCVSIFMCGTTYTNEAGGDIIRQPSLERARALLQEAGYNNERVVILQPADSALINPMALVVIDRLKRAGINLDVQASDWSSIAGRWVAREPIERGGWNLVPVVYTGFDMSDPLSNVGIGYNCTNNQPWGYCVEAMKPVLEAYAAESDPAKRKALAAELQRLAIENVTFPISGQFRSPAVWRAELKGVIDFGFPVMWNIERAR</sequence>
<protein>
    <submittedName>
        <fullName evidence="6">ABC transporter substrate-binding protein</fullName>
    </submittedName>
</protein>
<evidence type="ECO:0000256" key="2">
    <source>
        <dbReference type="ARBA" id="ARBA00005695"/>
    </source>
</evidence>
<evidence type="ECO:0000256" key="1">
    <source>
        <dbReference type="ARBA" id="ARBA00004418"/>
    </source>
</evidence>
<dbReference type="GO" id="GO:0015833">
    <property type="term" value="P:peptide transport"/>
    <property type="evidence" value="ECO:0007669"/>
    <property type="project" value="TreeGrafter"/>
</dbReference>
<dbReference type="GO" id="GO:1904680">
    <property type="term" value="F:peptide transmembrane transporter activity"/>
    <property type="evidence" value="ECO:0007669"/>
    <property type="project" value="TreeGrafter"/>
</dbReference>
<dbReference type="PIRSF" id="PIRSF002741">
    <property type="entry name" value="MppA"/>
    <property type="match status" value="1"/>
</dbReference>
<dbReference type="PANTHER" id="PTHR30290:SF38">
    <property type="entry name" value="D,D-DIPEPTIDE-BINDING PERIPLASMIC PROTEIN DDPA-RELATED"/>
    <property type="match status" value="1"/>
</dbReference>
<dbReference type="Proteomes" id="UP001139311">
    <property type="component" value="Unassembled WGS sequence"/>
</dbReference>
<evidence type="ECO:0000256" key="4">
    <source>
        <dbReference type="SAM" id="SignalP"/>
    </source>
</evidence>
<comment type="subcellular location">
    <subcellularLocation>
        <location evidence="1">Periplasm</location>
    </subcellularLocation>
</comment>
<evidence type="ECO:0000259" key="5">
    <source>
        <dbReference type="Pfam" id="PF00496"/>
    </source>
</evidence>
<keyword evidence="7" id="KW-1185">Reference proteome</keyword>
<proteinExistence type="inferred from homology"/>
<comment type="caution">
    <text evidence="6">The sequence shown here is derived from an EMBL/GenBank/DDBJ whole genome shotgun (WGS) entry which is preliminary data.</text>
</comment>
<dbReference type="CDD" id="cd08502">
    <property type="entry name" value="PBP2_NikA_DppA_OppA_like_16"/>
    <property type="match status" value="1"/>
</dbReference>